<evidence type="ECO:0000313" key="4">
    <source>
        <dbReference type="EMBL" id="ENX33975.1"/>
    </source>
</evidence>
<reference evidence="4 5" key="1">
    <citation type="submission" date="2013-02" db="EMBL/GenBank/DDBJ databases">
        <title>The Genome Sequence of Acinetobacter sp. NIPH 1859.</title>
        <authorList>
            <consortium name="The Broad Institute Genome Sequencing Platform"/>
            <consortium name="The Broad Institute Genome Sequencing Center for Infectious Disease"/>
            <person name="Cerqueira G."/>
            <person name="Feldgarden M."/>
            <person name="Courvalin P."/>
            <person name="Perichon B."/>
            <person name="Grillot-Courvalin C."/>
            <person name="Clermont D."/>
            <person name="Rocha E."/>
            <person name="Yoon E.-J."/>
            <person name="Nemec A."/>
            <person name="Walker B."/>
            <person name="Young S.K."/>
            <person name="Zeng Q."/>
            <person name="Gargeya S."/>
            <person name="Fitzgerald M."/>
            <person name="Haas B."/>
            <person name="Abouelleil A."/>
            <person name="Alvarado L."/>
            <person name="Arachchi H.M."/>
            <person name="Berlin A.M."/>
            <person name="Chapman S.B."/>
            <person name="Dewar J."/>
            <person name="Goldberg J."/>
            <person name="Griggs A."/>
            <person name="Gujja S."/>
            <person name="Hansen M."/>
            <person name="Howarth C."/>
            <person name="Imamovic A."/>
            <person name="Larimer J."/>
            <person name="McCowan C."/>
            <person name="Murphy C."/>
            <person name="Neiman D."/>
            <person name="Pearson M."/>
            <person name="Priest M."/>
            <person name="Roberts A."/>
            <person name="Saif S."/>
            <person name="Shea T."/>
            <person name="Sisk P."/>
            <person name="Sykes S."/>
            <person name="Wortman J."/>
            <person name="Nusbaum C."/>
            <person name="Birren B."/>
        </authorList>
    </citation>
    <scope>NUCLEOTIDE SEQUENCE [LARGE SCALE GENOMIC DNA]</scope>
    <source>
        <strain evidence="4 5">NIPH 1859</strain>
    </source>
</reference>
<dbReference type="EMBL" id="APRZ01000017">
    <property type="protein sequence ID" value="ENX33975.1"/>
    <property type="molecule type" value="Genomic_DNA"/>
</dbReference>
<comment type="similarity">
    <text evidence="1">Belongs to the esterase D family.</text>
</comment>
<gene>
    <name evidence="4" type="ORF">F889_02639</name>
</gene>
<dbReference type="GO" id="GO:0016788">
    <property type="term" value="F:hydrolase activity, acting on ester bonds"/>
    <property type="evidence" value="ECO:0007669"/>
    <property type="project" value="TreeGrafter"/>
</dbReference>
<dbReference type="HOGENOM" id="CLU_039834_3_1_6"/>
<evidence type="ECO:0008006" key="6">
    <source>
        <dbReference type="Google" id="ProtNLM"/>
    </source>
</evidence>
<evidence type="ECO:0000256" key="1">
    <source>
        <dbReference type="ARBA" id="ARBA00005622"/>
    </source>
</evidence>
<keyword evidence="3" id="KW-0732">Signal</keyword>
<feature type="signal peptide" evidence="3">
    <location>
        <begin position="1"/>
        <end position="27"/>
    </location>
</feature>
<proteinExistence type="inferred from homology"/>
<evidence type="ECO:0000256" key="3">
    <source>
        <dbReference type="SAM" id="SignalP"/>
    </source>
</evidence>
<dbReference type="PANTHER" id="PTHR40841:SF2">
    <property type="entry name" value="SIDEROPHORE-DEGRADING ESTERASE (EUROFUNG)"/>
    <property type="match status" value="1"/>
</dbReference>
<keyword evidence="2" id="KW-0378">Hydrolase</keyword>
<name>N9R5T7_9GAMM</name>
<dbReference type="PANTHER" id="PTHR40841">
    <property type="entry name" value="SIDEROPHORE TRIACETYLFUSARININE C ESTERASE"/>
    <property type="match status" value="1"/>
</dbReference>
<dbReference type="InterPro" id="IPR029058">
    <property type="entry name" value="AB_hydrolase_fold"/>
</dbReference>
<evidence type="ECO:0000313" key="5">
    <source>
        <dbReference type="Proteomes" id="UP000013009"/>
    </source>
</evidence>
<feature type="chain" id="PRO_5004150685" description="Alpha/beta hydrolase" evidence="3">
    <location>
        <begin position="28"/>
        <end position="323"/>
    </location>
</feature>
<dbReference type="InterPro" id="IPR000801">
    <property type="entry name" value="Esterase-like"/>
</dbReference>
<dbReference type="InterPro" id="IPR052558">
    <property type="entry name" value="Siderophore_Hydrolase_D"/>
</dbReference>
<dbReference type="AlphaFoldDB" id="N9R5T7"/>
<accession>N9R5T7</accession>
<comment type="caution">
    <text evidence="4">The sequence shown here is derived from an EMBL/GenBank/DDBJ whole genome shotgun (WGS) entry which is preliminary data.</text>
</comment>
<keyword evidence="5" id="KW-1185">Reference proteome</keyword>
<protein>
    <recommendedName>
        <fullName evidence="6">Alpha/beta hydrolase</fullName>
    </recommendedName>
</protein>
<dbReference type="Pfam" id="PF00756">
    <property type="entry name" value="Esterase"/>
    <property type="match status" value="1"/>
</dbReference>
<dbReference type="PATRIC" id="fig|1217695.3.peg.2568"/>
<evidence type="ECO:0000256" key="2">
    <source>
        <dbReference type="ARBA" id="ARBA00022801"/>
    </source>
</evidence>
<dbReference type="SUPFAM" id="SSF53474">
    <property type="entry name" value="alpha/beta-Hydrolases"/>
    <property type="match status" value="1"/>
</dbReference>
<organism evidence="4 5">
    <name type="scientific">Acinetobacter colistiniresistens</name>
    <dbReference type="NCBI Taxonomy" id="280145"/>
    <lineage>
        <taxon>Bacteria</taxon>
        <taxon>Pseudomonadati</taxon>
        <taxon>Pseudomonadota</taxon>
        <taxon>Gammaproteobacteria</taxon>
        <taxon>Moraxellales</taxon>
        <taxon>Moraxellaceae</taxon>
        <taxon>Acinetobacter</taxon>
    </lineage>
</organism>
<sequence length="323" mass="35937">MSVNKVMFKRLGILTFSFIIASQSVMAQPSPASSSSTQEVQANTQTRQSFILKSKYTSQDYLIQIAVPDRAAPVDGFPVLYVLDGNAAFESAANIARSVGVGANRLGLSPVVIVAVGYPDQSTFDVQKRALDYTPKTSAEFQAQAKYQYGGADQFIQFLDKELKPAISSRIKVNAQQQSLFGHSFGGLFALHTFFSKPQTFQRYIAASPSLWFDNYTLANRQAEWLKNKANTTQNVMLMTTVGTQELGKGPAADPYALTKQNDFYQNFKDQYSKQFSFWHFQHPAEQHLTNLYASLPKAILLAGCQPQSCLTLFDEPTLQRTE</sequence>
<dbReference type="Proteomes" id="UP000013009">
    <property type="component" value="Unassembled WGS sequence"/>
</dbReference>
<dbReference type="Gene3D" id="3.40.50.1820">
    <property type="entry name" value="alpha/beta hydrolase"/>
    <property type="match status" value="1"/>
</dbReference>